<protein>
    <submittedName>
        <fullName evidence="9">NUDIX domain-containing protein</fullName>
    </submittedName>
</protein>
<gene>
    <name evidence="9" type="ORF">EDM58_09290</name>
</gene>
<dbReference type="Proteomes" id="UP000281915">
    <property type="component" value="Unassembled WGS sequence"/>
</dbReference>
<dbReference type="GO" id="GO:0046872">
    <property type="term" value="F:metal ion binding"/>
    <property type="evidence" value="ECO:0007669"/>
    <property type="project" value="UniProtKB-KW"/>
</dbReference>
<reference evidence="9 10" key="1">
    <citation type="submission" date="2018-10" db="EMBL/GenBank/DDBJ databases">
        <title>Phylogenomics of Brevibacillus.</title>
        <authorList>
            <person name="Dunlap C."/>
        </authorList>
    </citation>
    <scope>NUCLEOTIDE SEQUENCE [LARGE SCALE GENOMIC DNA]</scope>
    <source>
        <strain evidence="9 10">JCM 15085</strain>
    </source>
</reference>
<sequence>MIDSLDHLVLTVRDMEATCQFYERVLGMTVITFGENRRALQFGRQKINLHQAGREWEPKAKHPVPGSADLCLLSSWPMEQLIRHMKNCGVEIVEGPIQRTGAVGPLLSIYLRDPDDNLIEISNQLPSLTTSHPGVAAVAEAFHQRKQGIMGEQRLGFYSVMLPLVTMEDGRLGVLFEKRAITMRRQAGEVCFPGGRREEDDPTHWATARRETSEELGIPESQIDYIGALDILLGPGFSCIYPFVGYLHDISEMNPNPDEVGEVFIIPLDTLRNTPPSRHKVSMYSEADEDFPFHLIPGGRQSPWRTGQMEHLFYEIDGWVIWGLTARVLAHFIALLDELGIEPK</sequence>
<dbReference type="Gene3D" id="3.90.79.10">
    <property type="entry name" value="Nucleoside Triphosphate Pyrophosphohydrolase"/>
    <property type="match status" value="1"/>
</dbReference>
<dbReference type="RefSeq" id="WP_122913099.1">
    <property type="nucleotide sequence ID" value="NZ_RHHT01000016.1"/>
</dbReference>
<dbReference type="SUPFAM" id="SSF54593">
    <property type="entry name" value="Glyoxalase/Bleomycin resistance protein/Dihydroxybiphenyl dioxygenase"/>
    <property type="match status" value="1"/>
</dbReference>
<dbReference type="InterPro" id="IPR045121">
    <property type="entry name" value="CoAse"/>
</dbReference>
<dbReference type="InterPro" id="IPR004360">
    <property type="entry name" value="Glyas_Fos-R_dOase_dom"/>
</dbReference>
<dbReference type="CDD" id="cd07253">
    <property type="entry name" value="GLOD5"/>
    <property type="match status" value="1"/>
</dbReference>
<dbReference type="InterPro" id="IPR000086">
    <property type="entry name" value="NUDIX_hydrolase_dom"/>
</dbReference>
<keyword evidence="3" id="KW-0479">Metal-binding</keyword>
<evidence type="ECO:0000259" key="7">
    <source>
        <dbReference type="PROSITE" id="PS51462"/>
    </source>
</evidence>
<dbReference type="SUPFAM" id="SSF55811">
    <property type="entry name" value="Nudix"/>
    <property type="match status" value="1"/>
</dbReference>
<dbReference type="InterPro" id="IPR015797">
    <property type="entry name" value="NUDIX_hydrolase-like_dom_sf"/>
</dbReference>
<dbReference type="Pfam" id="PF00293">
    <property type="entry name" value="NUDIX"/>
    <property type="match status" value="1"/>
</dbReference>
<dbReference type="InterPro" id="IPR037523">
    <property type="entry name" value="VOC_core"/>
</dbReference>
<dbReference type="AlphaFoldDB" id="A0A3M8CW74"/>
<evidence type="ECO:0000259" key="8">
    <source>
        <dbReference type="PROSITE" id="PS51819"/>
    </source>
</evidence>
<evidence type="ECO:0000313" key="10">
    <source>
        <dbReference type="Proteomes" id="UP000281915"/>
    </source>
</evidence>
<dbReference type="CDD" id="cd03426">
    <property type="entry name" value="NUDIX_CoAse_Nudt7"/>
    <property type="match status" value="1"/>
</dbReference>
<dbReference type="PROSITE" id="PS51462">
    <property type="entry name" value="NUDIX"/>
    <property type="match status" value="1"/>
</dbReference>
<dbReference type="EMBL" id="RHHT01000016">
    <property type="protein sequence ID" value="RNB80076.1"/>
    <property type="molecule type" value="Genomic_DNA"/>
</dbReference>
<comment type="caution">
    <text evidence="9">The sequence shown here is derived from an EMBL/GenBank/DDBJ whole genome shotgun (WGS) entry which is preliminary data.</text>
</comment>
<keyword evidence="6" id="KW-0464">Manganese</keyword>
<dbReference type="PANTHER" id="PTHR12992">
    <property type="entry name" value="NUDIX HYDROLASE"/>
    <property type="match status" value="1"/>
</dbReference>
<evidence type="ECO:0000256" key="2">
    <source>
        <dbReference type="ARBA" id="ARBA00001946"/>
    </source>
</evidence>
<dbReference type="GO" id="GO:0010945">
    <property type="term" value="F:coenzyme A diphosphatase activity"/>
    <property type="evidence" value="ECO:0007669"/>
    <property type="project" value="InterPro"/>
</dbReference>
<evidence type="ECO:0000313" key="9">
    <source>
        <dbReference type="EMBL" id="RNB80076.1"/>
    </source>
</evidence>
<dbReference type="InterPro" id="IPR029068">
    <property type="entry name" value="Glyas_Bleomycin-R_OHBP_Dase"/>
</dbReference>
<evidence type="ECO:0000256" key="5">
    <source>
        <dbReference type="ARBA" id="ARBA00022842"/>
    </source>
</evidence>
<dbReference type="PROSITE" id="PS51819">
    <property type="entry name" value="VOC"/>
    <property type="match status" value="1"/>
</dbReference>
<evidence type="ECO:0000256" key="6">
    <source>
        <dbReference type="ARBA" id="ARBA00023211"/>
    </source>
</evidence>
<keyword evidence="5" id="KW-0460">Magnesium</keyword>
<name>A0A3M8CW74_9BACL</name>
<feature type="domain" description="VOC" evidence="8">
    <location>
        <begin position="4"/>
        <end position="124"/>
    </location>
</feature>
<keyword evidence="4" id="KW-0378">Hydrolase</keyword>
<comment type="cofactor">
    <cofactor evidence="1">
        <name>Mn(2+)</name>
        <dbReference type="ChEBI" id="CHEBI:29035"/>
    </cofactor>
</comment>
<organism evidence="9 10">
    <name type="scientific">Brevibacillus panacihumi</name>
    <dbReference type="NCBI Taxonomy" id="497735"/>
    <lineage>
        <taxon>Bacteria</taxon>
        <taxon>Bacillati</taxon>
        <taxon>Bacillota</taxon>
        <taxon>Bacilli</taxon>
        <taxon>Bacillales</taxon>
        <taxon>Paenibacillaceae</taxon>
        <taxon>Brevibacillus</taxon>
    </lineage>
</organism>
<feature type="domain" description="Nudix hydrolase" evidence="7">
    <location>
        <begin position="130"/>
        <end position="289"/>
    </location>
</feature>
<comment type="cofactor">
    <cofactor evidence="2">
        <name>Mg(2+)</name>
        <dbReference type="ChEBI" id="CHEBI:18420"/>
    </cofactor>
</comment>
<dbReference type="Pfam" id="PF00903">
    <property type="entry name" value="Glyoxalase"/>
    <property type="match status" value="1"/>
</dbReference>
<evidence type="ECO:0000256" key="4">
    <source>
        <dbReference type="ARBA" id="ARBA00022801"/>
    </source>
</evidence>
<accession>A0A3M8CW74</accession>
<proteinExistence type="predicted"/>
<evidence type="ECO:0000256" key="3">
    <source>
        <dbReference type="ARBA" id="ARBA00022723"/>
    </source>
</evidence>
<dbReference type="PANTHER" id="PTHR12992:SF11">
    <property type="entry name" value="MITOCHONDRIAL COENZYME A DIPHOSPHATASE NUDT8"/>
    <property type="match status" value="1"/>
</dbReference>
<dbReference type="Gene3D" id="3.10.180.10">
    <property type="entry name" value="2,3-Dihydroxybiphenyl 1,2-Dioxygenase, domain 1"/>
    <property type="match status" value="1"/>
</dbReference>
<evidence type="ECO:0000256" key="1">
    <source>
        <dbReference type="ARBA" id="ARBA00001936"/>
    </source>
</evidence>